<dbReference type="RefSeq" id="WP_200750351.1">
    <property type="nucleotide sequence ID" value="NZ_JAEOAH010000047.1"/>
</dbReference>
<comment type="caution">
    <text evidence="2">The sequence shown here is derived from an EMBL/GenBank/DDBJ whole genome shotgun (WGS) entry which is preliminary data.</text>
</comment>
<accession>A0ABS1HCJ9</accession>
<sequence>MNWDCVLADNMLNNAGIEFANEYFNFETGLFSHDYEETFPEIESLYNVAGN</sequence>
<feature type="domain" description="DUF7832" evidence="1">
    <location>
        <begin position="2"/>
        <end position="48"/>
    </location>
</feature>
<evidence type="ECO:0000259" key="1">
    <source>
        <dbReference type="Pfam" id="PF25191"/>
    </source>
</evidence>
<dbReference type="InterPro" id="IPR057154">
    <property type="entry name" value="DUF7832"/>
</dbReference>
<keyword evidence="3" id="KW-1185">Reference proteome</keyword>
<reference evidence="2 3" key="1">
    <citation type="submission" date="2020-12" db="EMBL/GenBank/DDBJ databases">
        <title>YIM B01967 draft genome.</title>
        <authorList>
            <person name="Yan X."/>
        </authorList>
    </citation>
    <scope>NUCLEOTIDE SEQUENCE [LARGE SCALE GENOMIC DNA]</scope>
    <source>
        <strain evidence="2 3">YIM B01967</strain>
    </source>
</reference>
<name>A0ABS1HCJ9_9BACL</name>
<dbReference type="Proteomes" id="UP000618943">
    <property type="component" value="Unassembled WGS sequence"/>
</dbReference>
<proteinExistence type="predicted"/>
<evidence type="ECO:0000313" key="3">
    <source>
        <dbReference type="Proteomes" id="UP000618943"/>
    </source>
</evidence>
<dbReference type="Pfam" id="PF25191">
    <property type="entry name" value="DUF7832"/>
    <property type="match status" value="1"/>
</dbReference>
<gene>
    <name evidence="2" type="ORF">JFL43_19840</name>
</gene>
<evidence type="ECO:0000313" key="2">
    <source>
        <dbReference type="EMBL" id="MBK3497046.1"/>
    </source>
</evidence>
<dbReference type="EMBL" id="JAEOAH010000047">
    <property type="protein sequence ID" value="MBK3497046.1"/>
    <property type="molecule type" value="Genomic_DNA"/>
</dbReference>
<organism evidence="2 3">
    <name type="scientific">Viridibacillus soli</name>
    <dbReference type="NCBI Taxonomy" id="2798301"/>
    <lineage>
        <taxon>Bacteria</taxon>
        <taxon>Bacillati</taxon>
        <taxon>Bacillota</taxon>
        <taxon>Bacilli</taxon>
        <taxon>Bacillales</taxon>
        <taxon>Caryophanaceae</taxon>
        <taxon>Viridibacillus</taxon>
    </lineage>
</organism>
<protein>
    <recommendedName>
        <fullName evidence="1">DUF7832 domain-containing protein</fullName>
    </recommendedName>
</protein>